<feature type="transmembrane region" description="Helical" evidence="1">
    <location>
        <begin position="389"/>
        <end position="409"/>
    </location>
</feature>
<feature type="transmembrane region" description="Helical" evidence="1">
    <location>
        <begin position="41"/>
        <end position="58"/>
    </location>
</feature>
<protein>
    <recommendedName>
        <fullName evidence="4">O-antigen ligase family protein</fullName>
    </recommendedName>
</protein>
<evidence type="ECO:0000313" key="2">
    <source>
        <dbReference type="EMBL" id="KGH01078.1"/>
    </source>
</evidence>
<accession>A0A0E3BL84</accession>
<dbReference type="EMBL" id="AWTN01000001">
    <property type="protein sequence ID" value="KGH01078.1"/>
    <property type="molecule type" value="Genomic_DNA"/>
</dbReference>
<keyword evidence="1" id="KW-0472">Membrane</keyword>
<evidence type="ECO:0000256" key="1">
    <source>
        <dbReference type="SAM" id="Phobius"/>
    </source>
</evidence>
<gene>
    <name evidence="2" type="ORF">P245_00640</name>
</gene>
<feature type="transmembrane region" description="Helical" evidence="1">
    <location>
        <begin position="65"/>
        <end position="86"/>
    </location>
</feature>
<feature type="transmembrane region" description="Helical" evidence="1">
    <location>
        <begin position="252"/>
        <end position="273"/>
    </location>
</feature>
<keyword evidence="1" id="KW-0812">Transmembrane</keyword>
<keyword evidence="1" id="KW-1133">Transmembrane helix</keyword>
<feature type="transmembrane region" description="Helical" evidence="1">
    <location>
        <begin position="334"/>
        <end position="356"/>
    </location>
</feature>
<feature type="transmembrane region" description="Helical" evidence="1">
    <location>
        <begin position="125"/>
        <end position="146"/>
    </location>
</feature>
<sequence>MPLRKIYSSIFLALLVAFTLEIAFGAAGKWSEAFGFSFRKYIFCTLIAISASGAMAKARIGYENLIYVLLITFFILIWVFFVPGGHGIPLHDSINDGQIFFGMIFIVAFASSVIKFDVYKNYRAWLYRILQCLAIVHIFLYAFGWLRPDEFLTVIEKARDVLEPFRMPGETSILISIEDGMIRIFWGGTILLLLYFYFAFRRLVLYREWLGLCVAVLAILTTATRSMLLAMIFFCTYFVFSNFLLKMRGLKMFFVFSFLLLMFLQTIPVIAMADPSFLKVLGLSRAVSDDLRFEQINALHQAMLGNPWFGNGMGASAEIVRSPEAPWSYEMSIYALYMKIGVFGALVLGCCFYLLACIGRGMNAENKSEIALLGALILALNFCSNTNPFLFSIIGLFFIYIIFAEYAFLAENKD</sequence>
<dbReference type="AlphaFoldDB" id="A0A0E3BL84"/>
<evidence type="ECO:0008006" key="4">
    <source>
        <dbReference type="Google" id="ProtNLM"/>
    </source>
</evidence>
<feature type="transmembrane region" description="Helical" evidence="1">
    <location>
        <begin position="98"/>
        <end position="118"/>
    </location>
</feature>
<dbReference type="Proteomes" id="UP000029567">
    <property type="component" value="Unassembled WGS sequence"/>
</dbReference>
<feature type="transmembrane region" description="Helical" evidence="1">
    <location>
        <begin position="205"/>
        <end position="221"/>
    </location>
</feature>
<feature type="transmembrane region" description="Helical" evidence="1">
    <location>
        <begin position="180"/>
        <end position="198"/>
    </location>
</feature>
<name>A0A0E3BL84_9BURK</name>
<proteinExistence type="predicted"/>
<feature type="transmembrane region" description="Helical" evidence="1">
    <location>
        <begin position="227"/>
        <end position="245"/>
    </location>
</feature>
<comment type="caution">
    <text evidence="2">The sequence shown here is derived from an EMBL/GenBank/DDBJ whole genome shotgun (WGS) entry which is preliminary data.</text>
</comment>
<evidence type="ECO:0000313" key="3">
    <source>
        <dbReference type="Proteomes" id="UP000029567"/>
    </source>
</evidence>
<reference evidence="2 3" key="1">
    <citation type="submission" date="2013-09" db="EMBL/GenBank/DDBJ databases">
        <title>High correlation between genotypes and phenotypes of environmental bacteria Comamonas testosteroni strains.</title>
        <authorList>
            <person name="Liu L."/>
            <person name="Zhu W."/>
            <person name="Xia X."/>
            <person name="Xu B."/>
            <person name="Luo M."/>
            <person name="Wang G."/>
        </authorList>
    </citation>
    <scope>NUCLEOTIDE SEQUENCE [LARGE SCALE GENOMIC DNA]</scope>
    <source>
        <strain evidence="2 3">JL14</strain>
    </source>
</reference>
<organism evidence="2 3">
    <name type="scientific">Comamonas thiooxydans</name>
    <dbReference type="NCBI Taxonomy" id="363952"/>
    <lineage>
        <taxon>Bacteria</taxon>
        <taxon>Pseudomonadati</taxon>
        <taxon>Pseudomonadota</taxon>
        <taxon>Betaproteobacteria</taxon>
        <taxon>Burkholderiales</taxon>
        <taxon>Comamonadaceae</taxon>
        <taxon>Comamonas</taxon>
    </lineage>
</organism>